<dbReference type="Proteomes" id="UP000002729">
    <property type="component" value="Unassembled WGS sequence"/>
</dbReference>
<evidence type="ECO:0000256" key="1">
    <source>
        <dbReference type="SAM" id="MobiDB-lite"/>
    </source>
</evidence>
<dbReference type="EMBL" id="GL833126">
    <property type="protein sequence ID" value="EGB09247.1"/>
    <property type="molecule type" value="Genomic_DNA"/>
</dbReference>
<dbReference type="AlphaFoldDB" id="F0Y794"/>
<proteinExistence type="predicted"/>
<dbReference type="KEGG" id="aaf:AURANDRAFT_63489"/>
<accession>F0Y794</accession>
<reference evidence="2 3" key="1">
    <citation type="journal article" date="2011" name="Proc. Natl. Acad. Sci. U.S.A.">
        <title>Niche of harmful alga Aureococcus anophagefferens revealed through ecogenomics.</title>
        <authorList>
            <person name="Gobler C.J."/>
            <person name="Berry D.L."/>
            <person name="Dyhrman S.T."/>
            <person name="Wilhelm S.W."/>
            <person name="Salamov A."/>
            <person name="Lobanov A.V."/>
            <person name="Zhang Y."/>
            <person name="Collier J.L."/>
            <person name="Wurch L.L."/>
            <person name="Kustka A.B."/>
            <person name="Dill B.D."/>
            <person name="Shah M."/>
            <person name="VerBerkmoes N.C."/>
            <person name="Kuo A."/>
            <person name="Terry A."/>
            <person name="Pangilinan J."/>
            <person name="Lindquist E.A."/>
            <person name="Lucas S."/>
            <person name="Paulsen I.T."/>
            <person name="Hattenrath-Lehmann T.K."/>
            <person name="Talmage S.C."/>
            <person name="Walker E.A."/>
            <person name="Koch F."/>
            <person name="Burson A.M."/>
            <person name="Marcoval M.A."/>
            <person name="Tang Y.Z."/>
            <person name="Lecleir G.R."/>
            <person name="Coyne K.J."/>
            <person name="Berg G.M."/>
            <person name="Bertrand E.M."/>
            <person name="Saito M.A."/>
            <person name="Gladyshev V.N."/>
            <person name="Grigoriev I.V."/>
        </authorList>
    </citation>
    <scope>NUCLEOTIDE SEQUENCE [LARGE SCALE GENOMIC DNA]</scope>
    <source>
        <strain evidence="3">CCMP 1984</strain>
    </source>
</reference>
<sequence length="1015" mass="106516">MAVPIGRAVAVAHDDAVPAAVAFYSSRDAAKMRSQVASAQAALAAMRNIREAVSPVVVASATPAKALRFSGARRSSRAASPPASGLVGRLMSQLARSPAWTPATPVTPDSDVEAEILKGLDCGRRFWDDGAPRPPSPVPLVLSPALAASPAPSFGEASDAAANSDHYFSEEGLDRAHGDVDDDGFSEELNDYESVDVDDFGAGSDYESSDLDDPADDEDRVFHFTLPPAAVLDDSEVELMDDAEDARGLDARDARRDGGDAADASYEAACFSDAVDAPAALVAYYADSEEREDAPAFLAPPPAATRAYDAYDLDAVHRNRLGGLSLAPAVAAALRVVCVIGEVAGPDGAYSAARVVEDALLKRSLTLRDAAALARAGGAKVVLYHNPRGTNPRGADSCLGYGDAEKRARLERDDGTLAWYEAATLAARAAAGAAEIRVRGRGAGLAARGNRDGRRRLDDPCPVAASDPAALDREASFCDRSAERRGVLRRRSLVAVDGEVATVVSTRSGPNGTCVLALRRDGAAPTGGRRAAPAGAAVLAPAFLDGGVLDGGRDCLYAPPQYAFDYASPAAAACVAAYASRDQALGLDGTWYDNLGANVYGACDADGAALHTAELRPAFRARAACGESARACLRTAFAGHDERREKCNRREFKLCKLERSAAAQRARLAAARAAAGNGTALYANGLKHSYYWRAAQIGEISAAYLKDRAARDAARLATLDADLRDAAWAVATHAPPAPFAAAPAQSVLHYEMDATQDHLGDASLDGFNMESFFGFNEAEGDGCGSWLGGGGAAPLLFFGDVASKTTRPPAEFWRANVRVAAHAAARRYGVLVKVGQAGWKTVAQEHQRDGDVHGWALAYWASFLLAVRDPSGPLALGVHPFHRGTTGTVAPWLHPVLFLDVGAPRETRDLLEAYRVPEHFTYRRVFDRGVALYNPSDLVDLDVPLGGAYVDPWDFRCGAADRVTLGPRPRSGAVLFDAALLAPDDRLGFWAAGGGVVALVSAALRSRGSGAGKDA</sequence>
<evidence type="ECO:0000313" key="3">
    <source>
        <dbReference type="Proteomes" id="UP000002729"/>
    </source>
</evidence>
<gene>
    <name evidence="2" type="ORF">AURANDRAFT_63489</name>
</gene>
<protein>
    <submittedName>
        <fullName evidence="2">Uncharacterized protein</fullName>
    </submittedName>
</protein>
<keyword evidence="3" id="KW-1185">Reference proteome</keyword>
<dbReference type="RefSeq" id="XP_009036352.1">
    <property type="nucleotide sequence ID" value="XM_009038104.1"/>
</dbReference>
<feature type="region of interest" description="Disordered" evidence="1">
    <location>
        <begin position="193"/>
        <end position="214"/>
    </location>
</feature>
<dbReference type="GeneID" id="20224355"/>
<organism evidence="3">
    <name type="scientific">Aureococcus anophagefferens</name>
    <name type="common">Harmful bloom alga</name>
    <dbReference type="NCBI Taxonomy" id="44056"/>
    <lineage>
        <taxon>Eukaryota</taxon>
        <taxon>Sar</taxon>
        <taxon>Stramenopiles</taxon>
        <taxon>Ochrophyta</taxon>
        <taxon>Pelagophyceae</taxon>
        <taxon>Pelagomonadales</taxon>
        <taxon>Pelagomonadaceae</taxon>
        <taxon>Aureococcus</taxon>
    </lineage>
</organism>
<evidence type="ECO:0000313" key="2">
    <source>
        <dbReference type="EMBL" id="EGB09247.1"/>
    </source>
</evidence>
<dbReference type="InParanoid" id="F0Y794"/>
<name>F0Y794_AURAN</name>